<dbReference type="InterPro" id="IPR015141">
    <property type="entry name" value="PLipase_A2_prok/fun"/>
</dbReference>
<reference evidence="2" key="1">
    <citation type="submission" date="2015-05" db="EMBL/GenBank/DDBJ databases">
        <authorList>
            <person name="Fogelqvist Johan"/>
        </authorList>
    </citation>
    <scope>NUCLEOTIDE SEQUENCE [LARGE SCALE GENOMIC DNA]</scope>
</reference>
<dbReference type="EMBL" id="CVQI01034717">
    <property type="protein sequence ID" value="CRK45334.1"/>
    <property type="molecule type" value="Genomic_DNA"/>
</dbReference>
<accession>A0A0G4NG11</accession>
<dbReference type="GO" id="GO:0050482">
    <property type="term" value="P:arachidonate secretion"/>
    <property type="evidence" value="ECO:0007669"/>
    <property type="project" value="InterPro"/>
</dbReference>
<name>A0A0G4NG11_VERLO</name>
<dbReference type="AlphaFoldDB" id="A0A0G4NG11"/>
<dbReference type="PANTHER" id="PTHR40787:SF3">
    <property type="entry name" value="PROTEIN TRANSPORT PROTEIN SEC39"/>
    <property type="match status" value="1"/>
</dbReference>
<gene>
    <name evidence="1" type="ORF">BN1723_006561</name>
</gene>
<dbReference type="SUPFAM" id="SSF48619">
    <property type="entry name" value="Phospholipase A2, PLA2"/>
    <property type="match status" value="1"/>
</dbReference>
<sequence>MANRALGYDFTLFWPPAQLHDVDHDTALPDRPESVVHCWPDVAEPLPQRLLYTVLSFSLTLPQFTTRRNNRNPASLDWSSDGCTSSPDNPFGFPFVPACHRHDFGYHNFRAQTRFTESNKLRIDNQFRTDLKFQCQSSSLRGVCNALADVYYAAVRAFGGDDATPGKRDEHSELVAIHDEKVAIYDKLVAEAQAKGQLWTV</sequence>
<dbReference type="GO" id="GO:0004623">
    <property type="term" value="F:phospholipase A2 activity"/>
    <property type="evidence" value="ECO:0007669"/>
    <property type="project" value="InterPro"/>
</dbReference>
<dbReference type="PANTHER" id="PTHR40787">
    <property type="entry name" value="SECRETED PROTEIN"/>
    <property type="match status" value="1"/>
</dbReference>
<dbReference type="Proteomes" id="UP000045706">
    <property type="component" value="Unassembled WGS sequence"/>
</dbReference>
<evidence type="ECO:0000313" key="1">
    <source>
        <dbReference type="EMBL" id="CRK45334.1"/>
    </source>
</evidence>
<dbReference type="InterPro" id="IPR036444">
    <property type="entry name" value="PLipase_A2_dom_sf"/>
</dbReference>
<dbReference type="Gene3D" id="1.20.90.10">
    <property type="entry name" value="Phospholipase A2 domain"/>
    <property type="match status" value="1"/>
</dbReference>
<dbReference type="Pfam" id="PF09056">
    <property type="entry name" value="Phospholip_A2_3"/>
    <property type="match status" value="1"/>
</dbReference>
<dbReference type="GO" id="GO:0006644">
    <property type="term" value="P:phospholipid metabolic process"/>
    <property type="evidence" value="ECO:0007669"/>
    <property type="project" value="InterPro"/>
</dbReference>
<protein>
    <submittedName>
        <fullName evidence="1">Uncharacterized protein</fullName>
    </submittedName>
</protein>
<organism evidence="1 2">
    <name type="scientific">Verticillium longisporum</name>
    <name type="common">Verticillium dahliae var. longisporum</name>
    <dbReference type="NCBI Taxonomy" id="100787"/>
    <lineage>
        <taxon>Eukaryota</taxon>
        <taxon>Fungi</taxon>
        <taxon>Dikarya</taxon>
        <taxon>Ascomycota</taxon>
        <taxon>Pezizomycotina</taxon>
        <taxon>Sordariomycetes</taxon>
        <taxon>Hypocreomycetidae</taxon>
        <taxon>Glomerellales</taxon>
        <taxon>Plectosphaerellaceae</taxon>
        <taxon>Verticillium</taxon>
    </lineage>
</organism>
<evidence type="ECO:0000313" key="2">
    <source>
        <dbReference type="Proteomes" id="UP000045706"/>
    </source>
</evidence>
<proteinExistence type="predicted"/>